<proteinExistence type="inferred from homology"/>
<dbReference type="PROSITE" id="PS00137">
    <property type="entry name" value="SUBTILASE_HIS"/>
    <property type="match status" value="1"/>
</dbReference>
<dbReference type="InterPro" id="IPR015500">
    <property type="entry name" value="Peptidase_S8_subtilisin-rel"/>
</dbReference>
<dbReference type="SUPFAM" id="SSF69360">
    <property type="entry name" value="Cell wall binding repeat"/>
    <property type="match status" value="1"/>
</dbReference>
<dbReference type="PANTHER" id="PTHR43806">
    <property type="entry name" value="PEPTIDASE S8"/>
    <property type="match status" value="1"/>
</dbReference>
<feature type="chain" id="PRO_5045184433" evidence="12">
    <location>
        <begin position="28"/>
        <end position="530"/>
    </location>
</feature>
<keyword evidence="9" id="KW-0106">Calcium</keyword>
<feature type="repeat" description="Cell wall-binding" evidence="10">
    <location>
        <begin position="492"/>
        <end position="511"/>
    </location>
</feature>
<keyword evidence="4" id="KW-0964">Secreted</keyword>
<evidence type="ECO:0000313" key="15">
    <source>
        <dbReference type="Proteomes" id="UP001623041"/>
    </source>
</evidence>
<gene>
    <name evidence="14" type="ORF">ACJEBI_01950</name>
</gene>
<comment type="caution">
    <text evidence="14">The sequence shown here is derived from an EMBL/GenBank/DDBJ whole genome shotgun (WGS) entry which is preliminary data.</text>
</comment>
<dbReference type="PROSITE" id="PS00138">
    <property type="entry name" value="SUBTILASE_SER"/>
    <property type="match status" value="1"/>
</dbReference>
<evidence type="ECO:0000256" key="8">
    <source>
        <dbReference type="ARBA" id="ARBA00022825"/>
    </source>
</evidence>
<evidence type="ECO:0000256" key="5">
    <source>
        <dbReference type="ARBA" id="ARBA00022670"/>
    </source>
</evidence>
<evidence type="ECO:0000313" key="14">
    <source>
        <dbReference type="EMBL" id="MFK9090245.1"/>
    </source>
</evidence>
<sequence length="530" mass="58616">MGRFPRILNALFMVCIPLLVNVTSVTAVETDPQPVITETGTEQVNVLVDSNFSSNSLNDYEMIKEMNLGNQKLYTLKVSNPQISMAELKKIPGVLYVEQDHLIKQEYIPKDPGFSNQWFHQKINTPAAWEQTQGATNVTVAVIDGSVDISHPDLKNRIVSPYDIARGTPSLNYPDEHGTHVAGIIAAGIDNGLGGAGVAPKVNIMPINVFIGDYGDTSDLIAGIDYAINHHAQIINMSLGDYEYSYLLDRAIQNAYRNGIIIVSAAGNEGVSNPSYPAAYDNVISVSATDRNNRYSNFSNYGSTIDIAAPGELIYSTIPGGSYAYMSGTSMASPVVAGVAALVLSQNPDLSAKQVVDSLLYSADDLGPTGWDDKYGYGLVNPKKAINYLTPVKGEWKLNNNTWYYYENGIMKTGWVKSSGKWYYLNNRGAMQIGWVLYRGTWYFLGESGDMKTGWLSWHNAWYYLDADGKMATGWVFSYGKWYYLGTNGDMKTGWIQWANKWYFLNNDGSMAQNTTIHGYRIGKDGVWIP</sequence>
<keyword evidence="7 11" id="KW-0378">Hydrolase</keyword>
<evidence type="ECO:0000256" key="9">
    <source>
        <dbReference type="ARBA" id="ARBA00022837"/>
    </source>
</evidence>
<dbReference type="InterPro" id="IPR018337">
    <property type="entry name" value="Cell_wall/Cho-bd_repeat"/>
</dbReference>
<reference evidence="14 15" key="1">
    <citation type="submission" date="2024-11" db="EMBL/GenBank/DDBJ databases">
        <authorList>
            <person name="Lucas J.A."/>
        </authorList>
    </citation>
    <scope>NUCLEOTIDE SEQUENCE [LARGE SCALE GENOMIC DNA]</scope>
    <source>
        <strain evidence="14 15">Z 5.4</strain>
    </source>
</reference>
<accession>A0ABW8R9Y2</accession>
<organism evidence="14 15">
    <name type="scientific">Bacillus salipaludis</name>
    <dbReference type="NCBI Taxonomy" id="2547811"/>
    <lineage>
        <taxon>Bacteria</taxon>
        <taxon>Bacillati</taxon>
        <taxon>Bacillota</taxon>
        <taxon>Bacilli</taxon>
        <taxon>Bacillales</taxon>
        <taxon>Bacillaceae</taxon>
        <taxon>Bacillus</taxon>
    </lineage>
</organism>
<keyword evidence="15" id="KW-1185">Reference proteome</keyword>
<feature type="active site" description="Charge relay system" evidence="11">
    <location>
        <position position="330"/>
    </location>
</feature>
<feature type="repeat" description="Cell wall-binding" evidence="10">
    <location>
        <begin position="412"/>
        <end position="431"/>
    </location>
</feature>
<keyword evidence="8 11" id="KW-0720">Serine protease</keyword>
<comment type="subcellular location">
    <subcellularLocation>
        <location evidence="2">Secreted</location>
    </subcellularLocation>
</comment>
<dbReference type="RefSeq" id="WP_406578940.1">
    <property type="nucleotide sequence ID" value="NZ_JBJHQH010000001.1"/>
</dbReference>
<feature type="domain" description="Peptidase S8/S53" evidence="13">
    <location>
        <begin position="136"/>
        <end position="378"/>
    </location>
</feature>
<dbReference type="Proteomes" id="UP001623041">
    <property type="component" value="Unassembled WGS sequence"/>
</dbReference>
<dbReference type="InterPro" id="IPR022398">
    <property type="entry name" value="Peptidase_S8_His-AS"/>
</dbReference>
<evidence type="ECO:0000256" key="3">
    <source>
        <dbReference type="ARBA" id="ARBA00011073"/>
    </source>
</evidence>
<evidence type="ECO:0000256" key="4">
    <source>
        <dbReference type="ARBA" id="ARBA00022525"/>
    </source>
</evidence>
<keyword evidence="5 11" id="KW-0645">Protease</keyword>
<evidence type="ECO:0000256" key="2">
    <source>
        <dbReference type="ARBA" id="ARBA00004613"/>
    </source>
</evidence>
<dbReference type="InterPro" id="IPR036852">
    <property type="entry name" value="Peptidase_S8/S53_dom_sf"/>
</dbReference>
<dbReference type="PANTHER" id="PTHR43806:SF11">
    <property type="entry name" value="CEREVISIN-RELATED"/>
    <property type="match status" value="1"/>
</dbReference>
<feature type="repeat" description="Cell wall-binding" evidence="10">
    <location>
        <begin position="452"/>
        <end position="471"/>
    </location>
</feature>
<feature type="repeat" description="Cell wall-binding" evidence="10">
    <location>
        <begin position="472"/>
        <end position="491"/>
    </location>
</feature>
<evidence type="ECO:0000256" key="10">
    <source>
        <dbReference type="PROSITE-ProRule" id="PRU00591"/>
    </source>
</evidence>
<dbReference type="SUPFAM" id="SSF52743">
    <property type="entry name" value="Subtilisin-like"/>
    <property type="match status" value="1"/>
</dbReference>
<protein>
    <submittedName>
        <fullName evidence="14">S8 family serine peptidase</fullName>
    </submittedName>
</protein>
<comment type="similarity">
    <text evidence="3 11">Belongs to the peptidase S8 family.</text>
</comment>
<evidence type="ECO:0000256" key="6">
    <source>
        <dbReference type="ARBA" id="ARBA00022737"/>
    </source>
</evidence>
<feature type="signal peptide" evidence="12">
    <location>
        <begin position="1"/>
        <end position="27"/>
    </location>
</feature>
<evidence type="ECO:0000256" key="12">
    <source>
        <dbReference type="SAM" id="SignalP"/>
    </source>
</evidence>
<dbReference type="Pfam" id="PF19085">
    <property type="entry name" value="Choline_bind_2"/>
    <property type="match status" value="1"/>
</dbReference>
<evidence type="ECO:0000256" key="1">
    <source>
        <dbReference type="ARBA" id="ARBA00001913"/>
    </source>
</evidence>
<evidence type="ECO:0000256" key="11">
    <source>
        <dbReference type="PROSITE-ProRule" id="PRU01240"/>
    </source>
</evidence>
<feature type="active site" description="Charge relay system" evidence="11">
    <location>
        <position position="144"/>
    </location>
</feature>
<dbReference type="PRINTS" id="PR00723">
    <property type="entry name" value="SUBTILISIN"/>
</dbReference>
<dbReference type="InterPro" id="IPR000209">
    <property type="entry name" value="Peptidase_S8/S53_dom"/>
</dbReference>
<dbReference type="Pfam" id="PF19127">
    <property type="entry name" value="Choline_bind_3"/>
    <property type="match status" value="1"/>
</dbReference>
<dbReference type="PROSITE" id="PS51170">
    <property type="entry name" value="CW"/>
    <property type="match status" value="4"/>
</dbReference>
<dbReference type="InterPro" id="IPR034084">
    <property type="entry name" value="Thermitase-like_dom"/>
</dbReference>
<dbReference type="CDD" id="cd07484">
    <property type="entry name" value="Peptidases_S8_Thermitase_like"/>
    <property type="match status" value="1"/>
</dbReference>
<dbReference type="Pfam" id="PF01473">
    <property type="entry name" value="Choline_bind_1"/>
    <property type="match status" value="1"/>
</dbReference>
<dbReference type="InterPro" id="IPR023828">
    <property type="entry name" value="Peptidase_S8_Ser-AS"/>
</dbReference>
<name>A0ABW8R9Y2_9BACI</name>
<feature type="active site" description="Charge relay system" evidence="11">
    <location>
        <position position="177"/>
    </location>
</feature>
<comment type="cofactor">
    <cofactor evidence="1">
        <name>Ca(2+)</name>
        <dbReference type="ChEBI" id="CHEBI:29108"/>
    </cofactor>
</comment>
<dbReference type="Gene3D" id="2.10.270.10">
    <property type="entry name" value="Cholin Binding"/>
    <property type="match status" value="2"/>
</dbReference>
<dbReference type="EMBL" id="JBJHQH010000001">
    <property type="protein sequence ID" value="MFK9090245.1"/>
    <property type="molecule type" value="Genomic_DNA"/>
</dbReference>
<keyword evidence="12" id="KW-0732">Signal</keyword>
<evidence type="ECO:0000259" key="13">
    <source>
        <dbReference type="Pfam" id="PF00082"/>
    </source>
</evidence>
<keyword evidence="6" id="KW-0677">Repeat</keyword>
<evidence type="ECO:0000256" key="7">
    <source>
        <dbReference type="ARBA" id="ARBA00022801"/>
    </source>
</evidence>
<dbReference type="Gene3D" id="3.40.50.200">
    <property type="entry name" value="Peptidase S8/S53 domain"/>
    <property type="match status" value="1"/>
</dbReference>
<dbReference type="Pfam" id="PF00082">
    <property type="entry name" value="Peptidase_S8"/>
    <property type="match status" value="1"/>
</dbReference>
<dbReference type="InterPro" id="IPR050131">
    <property type="entry name" value="Peptidase_S8_subtilisin-like"/>
</dbReference>
<dbReference type="PROSITE" id="PS51892">
    <property type="entry name" value="SUBTILASE"/>
    <property type="match status" value="1"/>
</dbReference>